<dbReference type="Proteomes" id="UP000708208">
    <property type="component" value="Unassembled WGS sequence"/>
</dbReference>
<accession>A0A8J2PX47</accession>
<dbReference type="AlphaFoldDB" id="A0A8J2PX47"/>
<keyword evidence="3" id="KW-1185">Reference proteome</keyword>
<protein>
    <submittedName>
        <fullName evidence="2">Uncharacterized protein</fullName>
    </submittedName>
</protein>
<dbReference type="EMBL" id="CAJVCH010535199">
    <property type="protein sequence ID" value="CAG7825150.1"/>
    <property type="molecule type" value="Genomic_DNA"/>
</dbReference>
<feature type="compositionally biased region" description="Polar residues" evidence="1">
    <location>
        <begin position="64"/>
        <end position="81"/>
    </location>
</feature>
<feature type="compositionally biased region" description="Low complexity" evidence="1">
    <location>
        <begin position="13"/>
        <end position="24"/>
    </location>
</feature>
<feature type="compositionally biased region" description="Basic and acidic residues" evidence="1">
    <location>
        <begin position="1"/>
        <end position="12"/>
    </location>
</feature>
<feature type="non-terminal residue" evidence="2">
    <location>
        <position position="1"/>
    </location>
</feature>
<comment type="caution">
    <text evidence="2">The sequence shown here is derived from an EMBL/GenBank/DDBJ whole genome shotgun (WGS) entry which is preliminary data.</text>
</comment>
<proteinExistence type="predicted"/>
<feature type="compositionally biased region" description="Basic and acidic residues" evidence="1">
    <location>
        <begin position="82"/>
        <end position="92"/>
    </location>
</feature>
<gene>
    <name evidence="2" type="ORF">AFUS01_LOCUS35274</name>
</gene>
<evidence type="ECO:0000313" key="2">
    <source>
        <dbReference type="EMBL" id="CAG7825150.1"/>
    </source>
</evidence>
<name>A0A8J2PX47_9HEXA</name>
<feature type="region of interest" description="Disordered" evidence="1">
    <location>
        <begin position="1"/>
        <end position="96"/>
    </location>
</feature>
<reference evidence="2" key="1">
    <citation type="submission" date="2021-06" db="EMBL/GenBank/DDBJ databases">
        <authorList>
            <person name="Hodson N. C."/>
            <person name="Mongue J. A."/>
            <person name="Jaron S. K."/>
        </authorList>
    </citation>
    <scope>NUCLEOTIDE SEQUENCE</scope>
</reference>
<evidence type="ECO:0000313" key="3">
    <source>
        <dbReference type="Proteomes" id="UP000708208"/>
    </source>
</evidence>
<sequence>VTDERRGSRKSPDSSSTCSSREPSPVAPRPAFRRQSTTEEILIARGFRRQSTTEEMMRCRNFRKGNSMTLTDSKRQSTQSEEMTKTRGRRDSSAQITDGTFATMTVETSCAFFDTSTQTEILNYFKKWNSR</sequence>
<evidence type="ECO:0000256" key="1">
    <source>
        <dbReference type="SAM" id="MobiDB-lite"/>
    </source>
</evidence>
<dbReference type="OrthoDB" id="2499658at2759"/>
<organism evidence="2 3">
    <name type="scientific">Allacma fusca</name>
    <dbReference type="NCBI Taxonomy" id="39272"/>
    <lineage>
        <taxon>Eukaryota</taxon>
        <taxon>Metazoa</taxon>
        <taxon>Ecdysozoa</taxon>
        <taxon>Arthropoda</taxon>
        <taxon>Hexapoda</taxon>
        <taxon>Collembola</taxon>
        <taxon>Symphypleona</taxon>
        <taxon>Sminthuridae</taxon>
        <taxon>Allacma</taxon>
    </lineage>
</organism>